<dbReference type="AlphaFoldDB" id="A0A915JEF5"/>
<dbReference type="Proteomes" id="UP000887565">
    <property type="component" value="Unplaced"/>
</dbReference>
<evidence type="ECO:0000313" key="2">
    <source>
        <dbReference type="Proteomes" id="UP000887565"/>
    </source>
</evidence>
<keyword evidence="2" id="KW-1185">Reference proteome</keyword>
<evidence type="ECO:0000313" key="3">
    <source>
        <dbReference type="WBParaSite" id="nRc.2.0.1.t24866-RA"/>
    </source>
</evidence>
<accession>A0A915JEF5</accession>
<feature type="compositionally biased region" description="Basic and acidic residues" evidence="1">
    <location>
        <begin position="10"/>
        <end position="32"/>
    </location>
</feature>
<reference evidence="3" key="1">
    <citation type="submission" date="2022-11" db="UniProtKB">
        <authorList>
            <consortium name="WormBaseParasite"/>
        </authorList>
    </citation>
    <scope>IDENTIFICATION</scope>
</reference>
<organism evidence="2 3">
    <name type="scientific">Romanomermis culicivorax</name>
    <name type="common">Nematode worm</name>
    <dbReference type="NCBI Taxonomy" id="13658"/>
    <lineage>
        <taxon>Eukaryota</taxon>
        <taxon>Metazoa</taxon>
        <taxon>Ecdysozoa</taxon>
        <taxon>Nematoda</taxon>
        <taxon>Enoplea</taxon>
        <taxon>Dorylaimia</taxon>
        <taxon>Mermithida</taxon>
        <taxon>Mermithoidea</taxon>
        <taxon>Mermithidae</taxon>
        <taxon>Romanomermis</taxon>
    </lineage>
</organism>
<feature type="region of interest" description="Disordered" evidence="1">
    <location>
        <begin position="1"/>
        <end position="42"/>
    </location>
</feature>
<feature type="compositionally biased region" description="Low complexity" evidence="1">
    <location>
        <begin position="97"/>
        <end position="109"/>
    </location>
</feature>
<name>A0A915JEF5_ROMCU</name>
<feature type="region of interest" description="Disordered" evidence="1">
    <location>
        <begin position="77"/>
        <end position="114"/>
    </location>
</feature>
<dbReference type="WBParaSite" id="nRc.2.0.1.t24866-RA">
    <property type="protein sequence ID" value="nRc.2.0.1.t24866-RA"/>
    <property type="gene ID" value="nRc.2.0.1.g24866"/>
</dbReference>
<protein>
    <submittedName>
        <fullName evidence="3">Uncharacterized protein</fullName>
    </submittedName>
</protein>
<evidence type="ECO:0000256" key="1">
    <source>
        <dbReference type="SAM" id="MobiDB-lite"/>
    </source>
</evidence>
<proteinExistence type="predicted"/>
<sequence>MPTKSKNTKSRSERMKLQNLKRRTESDTKPDQDQQVSEDLIIDVETPSKIRRTETENLDGMENLTIMDKSLEEVDSRLTTPVTKKSKKKQAANFMKSSSAVRAMSSPSRELMPPPRTLFLEKPDLTNPILDNPKLIKERLGQILSGTYPNGFLVEKFLDQQQDQALVTVEINEKEDIVEIGKITETTDPEWSGVCGLAELRP</sequence>